<proteinExistence type="inferred from homology"/>
<gene>
    <name evidence="5" type="ORF">ASPTUDRAFT_207022</name>
</gene>
<protein>
    <recommendedName>
        <fullName evidence="7">Tat pathway signal sequence</fullName>
    </recommendedName>
</protein>
<evidence type="ECO:0000313" key="5">
    <source>
        <dbReference type="EMBL" id="OJI87801.1"/>
    </source>
</evidence>
<reference evidence="6" key="1">
    <citation type="journal article" date="2017" name="Genome Biol.">
        <title>Comparative genomics reveals high biological diversity and specific adaptations in the industrially and medically important fungal genus Aspergillus.</title>
        <authorList>
            <person name="de Vries R.P."/>
            <person name="Riley R."/>
            <person name="Wiebenga A."/>
            <person name="Aguilar-Osorio G."/>
            <person name="Amillis S."/>
            <person name="Uchima C.A."/>
            <person name="Anderluh G."/>
            <person name="Asadollahi M."/>
            <person name="Askin M."/>
            <person name="Barry K."/>
            <person name="Battaglia E."/>
            <person name="Bayram O."/>
            <person name="Benocci T."/>
            <person name="Braus-Stromeyer S.A."/>
            <person name="Caldana C."/>
            <person name="Canovas D."/>
            <person name="Cerqueira G.C."/>
            <person name="Chen F."/>
            <person name="Chen W."/>
            <person name="Choi C."/>
            <person name="Clum A."/>
            <person name="Dos Santos R.A."/>
            <person name="Damasio A.R."/>
            <person name="Diallinas G."/>
            <person name="Emri T."/>
            <person name="Fekete E."/>
            <person name="Flipphi M."/>
            <person name="Freyberg S."/>
            <person name="Gallo A."/>
            <person name="Gournas C."/>
            <person name="Habgood R."/>
            <person name="Hainaut M."/>
            <person name="Harispe M.L."/>
            <person name="Henrissat B."/>
            <person name="Hilden K.S."/>
            <person name="Hope R."/>
            <person name="Hossain A."/>
            <person name="Karabika E."/>
            <person name="Karaffa L."/>
            <person name="Karanyi Z."/>
            <person name="Krasevec N."/>
            <person name="Kuo A."/>
            <person name="Kusch H."/>
            <person name="LaButti K."/>
            <person name="Lagendijk E.L."/>
            <person name="Lapidus A."/>
            <person name="Levasseur A."/>
            <person name="Lindquist E."/>
            <person name="Lipzen A."/>
            <person name="Logrieco A.F."/>
            <person name="MacCabe A."/>
            <person name="Maekelae M.R."/>
            <person name="Malavazi I."/>
            <person name="Melin P."/>
            <person name="Meyer V."/>
            <person name="Mielnichuk N."/>
            <person name="Miskei M."/>
            <person name="Molnar A.P."/>
            <person name="Mule G."/>
            <person name="Ngan C.Y."/>
            <person name="Orejas M."/>
            <person name="Orosz E."/>
            <person name="Ouedraogo J.P."/>
            <person name="Overkamp K.M."/>
            <person name="Park H.-S."/>
            <person name="Perrone G."/>
            <person name="Piumi F."/>
            <person name="Punt P.J."/>
            <person name="Ram A.F."/>
            <person name="Ramon A."/>
            <person name="Rauscher S."/>
            <person name="Record E."/>
            <person name="Riano-Pachon D.M."/>
            <person name="Robert V."/>
            <person name="Roehrig J."/>
            <person name="Ruller R."/>
            <person name="Salamov A."/>
            <person name="Salih N.S."/>
            <person name="Samson R.A."/>
            <person name="Sandor E."/>
            <person name="Sanguinetti M."/>
            <person name="Schuetze T."/>
            <person name="Sepcic K."/>
            <person name="Shelest E."/>
            <person name="Sherlock G."/>
            <person name="Sophianopoulou V."/>
            <person name="Squina F.M."/>
            <person name="Sun H."/>
            <person name="Susca A."/>
            <person name="Todd R.B."/>
            <person name="Tsang A."/>
            <person name="Unkles S.E."/>
            <person name="van de Wiele N."/>
            <person name="van Rossen-Uffink D."/>
            <person name="Oliveira J.V."/>
            <person name="Vesth T.C."/>
            <person name="Visser J."/>
            <person name="Yu J.-H."/>
            <person name="Zhou M."/>
            <person name="Andersen M.R."/>
            <person name="Archer D.B."/>
            <person name="Baker S.E."/>
            <person name="Benoit I."/>
            <person name="Brakhage A.A."/>
            <person name="Braus G.H."/>
            <person name="Fischer R."/>
            <person name="Frisvad J.C."/>
            <person name="Goldman G.H."/>
            <person name="Houbraken J."/>
            <person name="Oakley B."/>
            <person name="Pocsi I."/>
            <person name="Scazzocchio C."/>
            <person name="Seiboth B."/>
            <person name="vanKuyk P.A."/>
            <person name="Wortman J."/>
            <person name="Dyer P.S."/>
            <person name="Grigoriev I.V."/>
        </authorList>
    </citation>
    <scope>NUCLEOTIDE SEQUENCE [LARGE SCALE GENOMIC DNA]</scope>
    <source>
        <strain evidence="6">CBS 134.48</strain>
    </source>
</reference>
<sequence length="256" mass="29444">MSNDKYQDTPDDDESGGLLDRTGSASHRHPDHTRVSKHIVYVCLGFSIFMNLVGLLYAIQHSKDILIPQPLYSPANKLIKYKTVKFESGFAAKTPYMGPPSEAYDKAWEDLYNYGIIKIPQSDAAQLVNYTMPLASEPGMYMVEIDVFHQLHCLHHLHKKAWGHDMGVNMSDPQEVEDFWTHLDHCSDSIRQNLMCSSDVSTIHWLWAEEDKTWEADGRVMHTCRDFEAIRDWAFENWAGMIDRTVWVPDPLKGEI</sequence>
<dbReference type="PANTHER" id="PTHR33365">
    <property type="entry name" value="YALI0B05434P"/>
    <property type="match status" value="1"/>
</dbReference>
<dbReference type="GO" id="GO:0043386">
    <property type="term" value="P:mycotoxin biosynthetic process"/>
    <property type="evidence" value="ECO:0007669"/>
    <property type="project" value="InterPro"/>
</dbReference>
<keyword evidence="4" id="KW-0812">Transmembrane</keyword>
<dbReference type="PANTHER" id="PTHR33365:SF4">
    <property type="entry name" value="CYCLOCHLOROTINE BIOSYNTHESIS PROTEIN O"/>
    <property type="match status" value="1"/>
</dbReference>
<dbReference type="InterPro" id="IPR021765">
    <property type="entry name" value="UstYa-like"/>
</dbReference>
<organism evidence="5 6">
    <name type="scientific">Aspergillus tubingensis (strain CBS 134.48)</name>
    <dbReference type="NCBI Taxonomy" id="767770"/>
    <lineage>
        <taxon>Eukaryota</taxon>
        <taxon>Fungi</taxon>
        <taxon>Dikarya</taxon>
        <taxon>Ascomycota</taxon>
        <taxon>Pezizomycotina</taxon>
        <taxon>Eurotiomycetes</taxon>
        <taxon>Eurotiomycetidae</taxon>
        <taxon>Eurotiales</taxon>
        <taxon>Aspergillaceae</taxon>
        <taxon>Aspergillus</taxon>
        <taxon>Aspergillus subgen. Circumdati</taxon>
    </lineage>
</organism>
<comment type="similarity">
    <text evidence="2">Belongs to the ustYa family.</text>
</comment>
<dbReference type="EMBL" id="KV878181">
    <property type="protein sequence ID" value="OJI87801.1"/>
    <property type="molecule type" value="Genomic_DNA"/>
</dbReference>
<evidence type="ECO:0000256" key="2">
    <source>
        <dbReference type="ARBA" id="ARBA00035112"/>
    </source>
</evidence>
<dbReference type="VEuPathDB" id="FungiDB:ASPTUDRAFT_207022"/>
<evidence type="ECO:0000256" key="4">
    <source>
        <dbReference type="SAM" id="Phobius"/>
    </source>
</evidence>
<dbReference type="OMA" id="HCYEQLR"/>
<dbReference type="Pfam" id="PF11807">
    <property type="entry name" value="UstYa"/>
    <property type="match status" value="1"/>
</dbReference>
<dbReference type="OrthoDB" id="3687641at2759"/>
<keyword evidence="4" id="KW-1133">Transmembrane helix</keyword>
<accession>A0A1L9NEW8</accession>
<evidence type="ECO:0000313" key="6">
    <source>
        <dbReference type="Proteomes" id="UP000184304"/>
    </source>
</evidence>
<evidence type="ECO:0008006" key="7">
    <source>
        <dbReference type="Google" id="ProtNLM"/>
    </source>
</evidence>
<name>A0A1L9NEW8_ASPTC</name>
<feature type="transmembrane region" description="Helical" evidence="4">
    <location>
        <begin position="39"/>
        <end position="59"/>
    </location>
</feature>
<evidence type="ECO:0000256" key="3">
    <source>
        <dbReference type="SAM" id="MobiDB-lite"/>
    </source>
</evidence>
<keyword evidence="4" id="KW-0472">Membrane</keyword>
<dbReference type="Proteomes" id="UP000184304">
    <property type="component" value="Unassembled WGS sequence"/>
</dbReference>
<dbReference type="AlphaFoldDB" id="A0A1L9NEW8"/>
<comment type="pathway">
    <text evidence="1">Mycotoxin biosynthesis.</text>
</comment>
<keyword evidence="6" id="KW-1185">Reference proteome</keyword>
<feature type="region of interest" description="Disordered" evidence="3">
    <location>
        <begin position="1"/>
        <end position="30"/>
    </location>
</feature>
<dbReference type="STRING" id="767770.A0A1L9NEW8"/>
<evidence type="ECO:0000256" key="1">
    <source>
        <dbReference type="ARBA" id="ARBA00004685"/>
    </source>
</evidence>